<keyword evidence="15" id="KW-1185">Reference proteome</keyword>
<dbReference type="AlphaFoldDB" id="A0A8T2VLI9"/>
<dbReference type="GO" id="GO:0015986">
    <property type="term" value="P:proton motive force-driven ATP synthesis"/>
    <property type="evidence" value="ECO:0007669"/>
    <property type="project" value="InterPro"/>
</dbReference>
<evidence type="ECO:0000256" key="3">
    <source>
        <dbReference type="ARBA" id="ARBA00022547"/>
    </source>
</evidence>
<name>A0A8T2VLI9_CERRI</name>
<comment type="subcellular location">
    <subcellularLocation>
        <location evidence="1">Membrane</location>
        <topology evidence="1">Single-pass membrane protein</topology>
    </subcellularLocation>
</comment>
<dbReference type="EMBL" id="CM035406">
    <property type="protein sequence ID" value="KAH7446453.1"/>
    <property type="molecule type" value="Genomic_DNA"/>
</dbReference>
<dbReference type="PANTHER" id="PTHR34264:SF3">
    <property type="entry name" value="ATP SYNTHASE SUBUNIT B, CHLOROPLASTIC"/>
    <property type="match status" value="1"/>
</dbReference>
<evidence type="ECO:0000256" key="11">
    <source>
        <dbReference type="RuleBase" id="RU003848"/>
    </source>
</evidence>
<dbReference type="GO" id="GO:0045259">
    <property type="term" value="C:proton-transporting ATP synthase complex"/>
    <property type="evidence" value="ECO:0007669"/>
    <property type="project" value="UniProtKB-KW"/>
</dbReference>
<gene>
    <name evidence="14" type="ORF">KP509_01G056800</name>
</gene>
<evidence type="ECO:0000256" key="5">
    <source>
        <dbReference type="ARBA" id="ARBA00022781"/>
    </source>
</evidence>
<evidence type="ECO:0000256" key="9">
    <source>
        <dbReference type="ARBA" id="ARBA00023310"/>
    </source>
</evidence>
<keyword evidence="4 11" id="KW-0812">Transmembrane</keyword>
<proteinExistence type="inferred from homology"/>
<evidence type="ECO:0000313" key="14">
    <source>
        <dbReference type="EMBL" id="KAH7446453.1"/>
    </source>
</evidence>
<dbReference type="CDD" id="cd06503">
    <property type="entry name" value="ATP-synt_Fo_b"/>
    <property type="match status" value="1"/>
</dbReference>
<evidence type="ECO:0000256" key="13">
    <source>
        <dbReference type="SAM" id="Phobius"/>
    </source>
</evidence>
<dbReference type="HAMAP" id="MF_01398">
    <property type="entry name" value="ATP_synth_b_bprime"/>
    <property type="match status" value="1"/>
</dbReference>
<organism evidence="14 15">
    <name type="scientific">Ceratopteris richardii</name>
    <name type="common">Triangle waterfern</name>
    <dbReference type="NCBI Taxonomy" id="49495"/>
    <lineage>
        <taxon>Eukaryota</taxon>
        <taxon>Viridiplantae</taxon>
        <taxon>Streptophyta</taxon>
        <taxon>Embryophyta</taxon>
        <taxon>Tracheophyta</taxon>
        <taxon>Polypodiopsida</taxon>
        <taxon>Polypodiidae</taxon>
        <taxon>Polypodiales</taxon>
        <taxon>Pteridineae</taxon>
        <taxon>Pteridaceae</taxon>
        <taxon>Parkerioideae</taxon>
        <taxon>Ceratopteris</taxon>
    </lineage>
</organism>
<keyword evidence="5 11" id="KW-0375">Hydrogen ion transport</keyword>
<sequence length="179" mass="20644">MRSISEIFAPLSYWVSAAGISLNTDIFEINLINLILVLSILFYYGKGVLLENRERTISNTIRDAEERYTEATEKLQKARIRLQQVEIKADEIRISGLAQMDKERQDLVDAADNDLNGLEDSKNNAIRFEKQRAIEQVRQQVSRLASQRALESLNSRMTNQLHMQLIDYHIGMLRSMSNK</sequence>
<reference evidence="14" key="1">
    <citation type="submission" date="2021-08" db="EMBL/GenBank/DDBJ databases">
        <title>WGS assembly of Ceratopteris richardii.</title>
        <authorList>
            <person name="Marchant D.B."/>
            <person name="Chen G."/>
            <person name="Jenkins J."/>
            <person name="Shu S."/>
            <person name="Leebens-Mack J."/>
            <person name="Grimwood J."/>
            <person name="Schmutz J."/>
            <person name="Soltis P."/>
            <person name="Soltis D."/>
            <person name="Chen Z.-H."/>
        </authorList>
    </citation>
    <scope>NUCLEOTIDE SEQUENCE</scope>
    <source>
        <strain evidence="14">Whitten #5841</strain>
        <tissue evidence="14">Leaf</tissue>
    </source>
</reference>
<dbReference type="InterPro" id="IPR002146">
    <property type="entry name" value="ATP_synth_b/b'su_bac/chlpt"/>
</dbReference>
<keyword evidence="12" id="KW-0175">Coiled coil</keyword>
<evidence type="ECO:0000256" key="7">
    <source>
        <dbReference type="ARBA" id="ARBA00023065"/>
    </source>
</evidence>
<evidence type="ECO:0000256" key="8">
    <source>
        <dbReference type="ARBA" id="ARBA00023136"/>
    </source>
</evidence>
<keyword evidence="6 13" id="KW-1133">Transmembrane helix</keyword>
<protein>
    <recommendedName>
        <fullName evidence="16">ATPase subunit I</fullName>
    </recommendedName>
</protein>
<comment type="caution">
    <text evidence="14">The sequence shown here is derived from an EMBL/GenBank/DDBJ whole genome shotgun (WGS) entry which is preliminary data.</text>
</comment>
<evidence type="ECO:0000256" key="1">
    <source>
        <dbReference type="ARBA" id="ARBA00004167"/>
    </source>
</evidence>
<evidence type="ECO:0000256" key="10">
    <source>
        <dbReference type="ARBA" id="ARBA00025198"/>
    </source>
</evidence>
<keyword evidence="2 11" id="KW-0813">Transport</keyword>
<dbReference type="PANTHER" id="PTHR34264">
    <property type="entry name" value="ATP SYNTHASE SUBUNIT B, CHLOROPLASTIC"/>
    <property type="match status" value="1"/>
</dbReference>
<evidence type="ECO:0000256" key="2">
    <source>
        <dbReference type="ARBA" id="ARBA00022448"/>
    </source>
</evidence>
<dbReference type="OrthoDB" id="1900203at2759"/>
<feature type="coiled-coil region" evidence="12">
    <location>
        <begin position="61"/>
        <end position="95"/>
    </location>
</feature>
<accession>A0A8T2VLI9</accession>
<evidence type="ECO:0000256" key="6">
    <source>
        <dbReference type="ARBA" id="ARBA00022989"/>
    </source>
</evidence>
<keyword evidence="8 13" id="KW-0472">Membrane</keyword>
<evidence type="ECO:0000256" key="4">
    <source>
        <dbReference type="ARBA" id="ARBA00022692"/>
    </source>
</evidence>
<comment type="similarity">
    <text evidence="11">Belongs to the ATPase B chain family.</text>
</comment>
<dbReference type="Pfam" id="PF00430">
    <property type="entry name" value="ATP-synt_B"/>
    <property type="match status" value="1"/>
</dbReference>
<feature type="transmembrane region" description="Helical" evidence="13">
    <location>
        <begin position="26"/>
        <end position="45"/>
    </location>
</feature>
<dbReference type="OMA" id="LFWKGNN"/>
<evidence type="ECO:0000313" key="15">
    <source>
        <dbReference type="Proteomes" id="UP000825935"/>
    </source>
</evidence>
<evidence type="ECO:0008006" key="16">
    <source>
        <dbReference type="Google" id="ProtNLM"/>
    </source>
</evidence>
<keyword evidence="3 11" id="KW-0138">CF(0)</keyword>
<dbReference type="Proteomes" id="UP000825935">
    <property type="component" value="Chromosome 1"/>
</dbReference>
<dbReference type="GO" id="GO:0015078">
    <property type="term" value="F:proton transmembrane transporter activity"/>
    <property type="evidence" value="ECO:0007669"/>
    <property type="project" value="InterPro"/>
</dbReference>
<comment type="function">
    <text evidence="10">F(1)F(0) ATP synthase produces ATP from ADP in the presence of a proton or sodium gradient. F-type ATPases consist of two structural domains, F(1) containing the extramembraneous catalytic core and F(0) containing the membrane proton channel, linked together by a central stalk and a peripheral stalk. During catalysis, ATP synthesis in the catalytic domain of F(1) is coupled via a rotary mechanism of the central stalk subunits to proton translocation.</text>
</comment>
<keyword evidence="7 11" id="KW-0406">Ion transport</keyword>
<keyword evidence="9" id="KW-0066">ATP synthesis</keyword>
<evidence type="ECO:0000256" key="12">
    <source>
        <dbReference type="SAM" id="Coils"/>
    </source>
</evidence>